<dbReference type="Pfam" id="PF00905">
    <property type="entry name" value="Transpeptidase"/>
    <property type="match status" value="1"/>
</dbReference>
<feature type="domain" description="PASTA" evidence="5">
    <location>
        <begin position="579"/>
        <end position="637"/>
    </location>
</feature>
<dbReference type="GO" id="GO:0008658">
    <property type="term" value="F:penicillin binding"/>
    <property type="evidence" value="ECO:0007669"/>
    <property type="project" value="InterPro"/>
</dbReference>
<dbReference type="GO" id="GO:0071555">
    <property type="term" value="P:cell wall organization"/>
    <property type="evidence" value="ECO:0007669"/>
    <property type="project" value="TreeGrafter"/>
</dbReference>
<dbReference type="Gene3D" id="3.40.710.10">
    <property type="entry name" value="DD-peptidase/beta-lactamase superfamily"/>
    <property type="match status" value="1"/>
</dbReference>
<evidence type="ECO:0000259" key="5">
    <source>
        <dbReference type="PROSITE" id="PS51178"/>
    </source>
</evidence>
<comment type="similarity">
    <text evidence="2">Belongs to the transpeptidase family.</text>
</comment>
<dbReference type="GO" id="GO:0005886">
    <property type="term" value="C:plasma membrane"/>
    <property type="evidence" value="ECO:0007669"/>
    <property type="project" value="TreeGrafter"/>
</dbReference>
<evidence type="ECO:0000313" key="7">
    <source>
        <dbReference type="Proteomes" id="UP000535491"/>
    </source>
</evidence>
<dbReference type="SMART" id="SM00740">
    <property type="entry name" value="PASTA"/>
    <property type="match status" value="1"/>
</dbReference>
<comment type="subcellular location">
    <subcellularLocation>
        <location evidence="1">Membrane</location>
    </subcellularLocation>
</comment>
<keyword evidence="7" id="KW-1185">Reference proteome</keyword>
<reference evidence="6 7" key="1">
    <citation type="submission" date="2020-07" db="EMBL/GenBank/DDBJ databases">
        <authorList>
            <person name="Feng H."/>
        </authorList>
    </citation>
    <scope>NUCLEOTIDE SEQUENCE [LARGE SCALE GENOMIC DNA]</scope>
    <source>
        <strain evidence="7">s-10</strain>
    </source>
</reference>
<dbReference type="InterPro" id="IPR050515">
    <property type="entry name" value="Beta-lactam/transpept"/>
</dbReference>
<dbReference type="SUPFAM" id="SSF56601">
    <property type="entry name" value="beta-lactamase/transpeptidase-like"/>
    <property type="match status" value="1"/>
</dbReference>
<dbReference type="SUPFAM" id="SSF54184">
    <property type="entry name" value="Penicillin-binding protein 2x (pbp-2x), c-terminal domain"/>
    <property type="match status" value="1"/>
</dbReference>
<keyword evidence="3 4" id="KW-0472">Membrane</keyword>
<dbReference type="InterPro" id="IPR001460">
    <property type="entry name" value="PCN-bd_Tpept"/>
</dbReference>
<dbReference type="Gene3D" id="3.90.1310.10">
    <property type="entry name" value="Penicillin-binding protein 2a (Domain 2)"/>
    <property type="match status" value="1"/>
</dbReference>
<evidence type="ECO:0000256" key="4">
    <source>
        <dbReference type="SAM" id="Phobius"/>
    </source>
</evidence>
<keyword evidence="4" id="KW-1133">Transmembrane helix</keyword>
<dbReference type="AlphaFoldDB" id="A0A7W2A8K2"/>
<dbReference type="NCBIfam" id="TIGR02214">
    <property type="entry name" value="spoVD_pbp"/>
    <property type="match status" value="1"/>
</dbReference>
<organism evidence="6 7">
    <name type="scientific">Paenactinomyces guangxiensis</name>
    <dbReference type="NCBI Taxonomy" id="1490290"/>
    <lineage>
        <taxon>Bacteria</taxon>
        <taxon>Bacillati</taxon>
        <taxon>Bacillota</taxon>
        <taxon>Bacilli</taxon>
        <taxon>Bacillales</taxon>
        <taxon>Thermoactinomycetaceae</taxon>
        <taxon>Paenactinomyces</taxon>
    </lineage>
</organism>
<dbReference type="InterPro" id="IPR011927">
    <property type="entry name" value="SpoVD_pbp"/>
</dbReference>
<dbReference type="EMBL" id="JACEIQ010000006">
    <property type="protein sequence ID" value="MBA4494252.1"/>
    <property type="molecule type" value="Genomic_DNA"/>
</dbReference>
<keyword evidence="4" id="KW-0812">Transmembrane</keyword>
<dbReference type="Proteomes" id="UP000535491">
    <property type="component" value="Unassembled WGS sequence"/>
</dbReference>
<dbReference type="RefSeq" id="WP_181751494.1">
    <property type="nucleotide sequence ID" value="NZ_JACEIQ010000006.1"/>
</dbReference>
<name>A0A7W2A8K2_9BACL</name>
<evidence type="ECO:0000256" key="2">
    <source>
        <dbReference type="ARBA" id="ARBA00007171"/>
    </source>
</evidence>
<evidence type="ECO:0000313" key="6">
    <source>
        <dbReference type="EMBL" id="MBA4494252.1"/>
    </source>
</evidence>
<dbReference type="Pfam" id="PF03717">
    <property type="entry name" value="PBP_dimer"/>
    <property type="match status" value="1"/>
</dbReference>
<accession>A0A7W2A8K2</accession>
<dbReference type="InterPro" id="IPR036138">
    <property type="entry name" value="PBP_dimer_sf"/>
</dbReference>
<gene>
    <name evidence="6" type="ORF">H1191_08035</name>
</gene>
<evidence type="ECO:0000256" key="3">
    <source>
        <dbReference type="ARBA" id="ARBA00023136"/>
    </source>
</evidence>
<comment type="caution">
    <text evidence="6">The sequence shown here is derived from an EMBL/GenBank/DDBJ whole genome shotgun (WGS) entry which is preliminary data.</text>
</comment>
<dbReference type="SUPFAM" id="SSF56519">
    <property type="entry name" value="Penicillin binding protein dimerisation domain"/>
    <property type="match status" value="1"/>
</dbReference>
<feature type="transmembrane region" description="Helical" evidence="4">
    <location>
        <begin position="12"/>
        <end position="32"/>
    </location>
</feature>
<dbReference type="InterPro" id="IPR012338">
    <property type="entry name" value="Beta-lactam/transpept-like"/>
</dbReference>
<dbReference type="Gene3D" id="3.30.450.330">
    <property type="match status" value="1"/>
</dbReference>
<evidence type="ECO:0000256" key="1">
    <source>
        <dbReference type="ARBA" id="ARBA00004370"/>
    </source>
</evidence>
<dbReference type="PROSITE" id="PS51178">
    <property type="entry name" value="PASTA"/>
    <property type="match status" value="1"/>
</dbReference>
<sequence length="638" mass="70259">MRGLNSLVRKRLFVVFLIAFLVFSALLGRLAYVQFFQGIWLTEKAKQLWNRDIPFEAKRGRILDRNGKKLAYNISSPSVIAIPAQIKDPAGTARKLSRILQAPEDEIYKLITKRSLKEWITPWGKKITEEKAKEIQGLRLPGIVVTEDSQRYYPFGTFAAHLLGFAGIDNQGLAGLELVYDQRLRGTKGYVSFSANARGEELPGGTDHFVPPRDGLDLMTTLDYSIQAILERELDQAVAQYQPENVLAIAMDPKTGEILGMSSRPTFNPGQFRTTNPLIYNRNLPIWKTYEPGSTFKIITLAAALEEKKVNLKEGFTDPGFISVSGVRLHCWKRGGHGHQSYLEVVENSCNPGFVNLGQRLGKEKLFSYIKKFGFGDKTGIDLNGEARGILFRESRVGPVELATTSFGQGVSVTPIQQVAAVAAAVNGGKLMEPQLAKAWIDPETGETIDTIKPKIKGKVISEENSKSIRYALESVVARGTGRKAFVDGYRIGGKTGTAQKVGPDGRYLQNNHIVSFIGFAPADDPRLVVYVAVDNPKGIQFGGVVAAPIVGDILHDSLRYLGVKKRTNQIPPETTPLTTPIVAVPDLLGQDVEKLRSSLYSFPLKVYGKGQIVIDQIPHPGQRVKKGTAIKIYLGDN</sequence>
<dbReference type="InterPro" id="IPR005311">
    <property type="entry name" value="PBP_dimer"/>
</dbReference>
<proteinExistence type="inferred from homology"/>
<dbReference type="PANTHER" id="PTHR30627:SF1">
    <property type="entry name" value="PEPTIDOGLYCAN D,D-TRANSPEPTIDASE FTSI"/>
    <property type="match status" value="1"/>
</dbReference>
<dbReference type="Pfam" id="PF03793">
    <property type="entry name" value="PASTA"/>
    <property type="match status" value="1"/>
</dbReference>
<dbReference type="PANTHER" id="PTHR30627">
    <property type="entry name" value="PEPTIDOGLYCAN D,D-TRANSPEPTIDASE"/>
    <property type="match status" value="1"/>
</dbReference>
<dbReference type="InterPro" id="IPR005543">
    <property type="entry name" value="PASTA_dom"/>
</dbReference>
<protein>
    <submittedName>
        <fullName evidence="6">Stage V sporulation protein D</fullName>
    </submittedName>
</protein>